<feature type="signal peptide" evidence="2">
    <location>
        <begin position="1"/>
        <end position="19"/>
    </location>
</feature>
<feature type="region of interest" description="Disordered" evidence="1">
    <location>
        <begin position="132"/>
        <end position="156"/>
    </location>
</feature>
<protein>
    <submittedName>
        <fullName evidence="4">Aste57867_16875 protein</fullName>
    </submittedName>
</protein>
<evidence type="ECO:0000313" key="4">
    <source>
        <dbReference type="EMBL" id="VFT93638.1"/>
    </source>
</evidence>
<proteinExistence type="predicted"/>
<keyword evidence="5" id="KW-1185">Reference proteome</keyword>
<sequence length="201" mass="20065">MKTTSFLLLTASAATLVAAQGSCDTVFGTALVSILSNTDAKACAKSFNGTDMKPVFAATLSSSELKAIAADAACQTWYQGVNTTFHNINPPCPFALGTQQFNTATYNSTLAEFLKINNAALFNATTSTTTAAPAANTTAPTTAPPTNSTTSSTAAPTVTSNAISAASTAAPAAPMTTPKASASMTASAAVAIVAAAAYMAQ</sequence>
<dbReference type="AlphaFoldDB" id="A0A485L6K5"/>
<dbReference type="EMBL" id="VJMH01005998">
    <property type="protein sequence ID" value="KAF0691969.1"/>
    <property type="molecule type" value="Genomic_DNA"/>
</dbReference>
<evidence type="ECO:0000313" key="3">
    <source>
        <dbReference type="EMBL" id="KAF0691969.1"/>
    </source>
</evidence>
<accession>A0A485L6K5</accession>
<reference evidence="4 5" key="1">
    <citation type="submission" date="2019-03" db="EMBL/GenBank/DDBJ databases">
        <authorList>
            <person name="Gaulin E."/>
            <person name="Dumas B."/>
        </authorList>
    </citation>
    <scope>NUCLEOTIDE SEQUENCE [LARGE SCALE GENOMIC DNA]</scope>
    <source>
        <strain evidence="4">CBS 568.67</strain>
    </source>
</reference>
<organism evidence="4 5">
    <name type="scientific">Aphanomyces stellatus</name>
    <dbReference type="NCBI Taxonomy" id="120398"/>
    <lineage>
        <taxon>Eukaryota</taxon>
        <taxon>Sar</taxon>
        <taxon>Stramenopiles</taxon>
        <taxon>Oomycota</taxon>
        <taxon>Saprolegniomycetes</taxon>
        <taxon>Saprolegniales</taxon>
        <taxon>Verrucalvaceae</taxon>
        <taxon>Aphanomyces</taxon>
    </lineage>
</organism>
<dbReference type="EMBL" id="CAADRA010006019">
    <property type="protein sequence ID" value="VFT93638.1"/>
    <property type="molecule type" value="Genomic_DNA"/>
</dbReference>
<name>A0A485L6K5_9STRA</name>
<keyword evidence="2" id="KW-0732">Signal</keyword>
<reference evidence="3" key="2">
    <citation type="submission" date="2019-06" db="EMBL/GenBank/DDBJ databases">
        <title>Genomics analysis of Aphanomyces spp. identifies a new class of oomycete effector associated with host adaptation.</title>
        <authorList>
            <person name="Gaulin E."/>
        </authorList>
    </citation>
    <scope>NUCLEOTIDE SEQUENCE</scope>
    <source>
        <strain evidence="3">CBS 578.67</strain>
    </source>
</reference>
<evidence type="ECO:0000256" key="2">
    <source>
        <dbReference type="SAM" id="SignalP"/>
    </source>
</evidence>
<evidence type="ECO:0000313" key="5">
    <source>
        <dbReference type="Proteomes" id="UP000332933"/>
    </source>
</evidence>
<evidence type="ECO:0000256" key="1">
    <source>
        <dbReference type="SAM" id="MobiDB-lite"/>
    </source>
</evidence>
<feature type="chain" id="PRO_5036116358" evidence="2">
    <location>
        <begin position="20"/>
        <end position="201"/>
    </location>
</feature>
<gene>
    <name evidence="4" type="primary">Aste57867_16875</name>
    <name evidence="3" type="ORF">As57867_016817</name>
    <name evidence="4" type="ORF">ASTE57867_16875</name>
</gene>
<dbReference type="Proteomes" id="UP000332933">
    <property type="component" value="Unassembled WGS sequence"/>
</dbReference>